<dbReference type="PANTHER" id="PTHR45948">
    <property type="entry name" value="DUAL SPECIFICITY PROTEIN PHOSPHATASE DDB_G0269404-RELATED"/>
    <property type="match status" value="1"/>
</dbReference>
<dbReference type="InterPro" id="IPR016130">
    <property type="entry name" value="Tyr_Pase_AS"/>
</dbReference>
<keyword evidence="2" id="KW-0378">Hydrolase</keyword>
<dbReference type="InterPro" id="IPR000387">
    <property type="entry name" value="Tyr_Pase_dom"/>
</dbReference>
<sequence length="173" mass="19422">MGINFNEVIPGLYIGNVRSRNYDSSPEKCMTCISVGVYDMGKPKWASNYYFFKLLDRRDVSYEVMHSVVFSAAEVIDRCISRGVLVHCGVGVSRSALVVIGYLMINKHMPLSDAYALLQSKRPCVNPNDGFVEFLKTLDAQLANERRIFLASQLAKADVSYDDLNICDYKATL</sequence>
<dbReference type="AlphaFoldDB" id="A0A132NZ65"/>
<dbReference type="EMBL" id="JXTI01000010">
    <property type="protein sequence ID" value="KWX15343.1"/>
    <property type="molecule type" value="Genomic_DNA"/>
</dbReference>
<dbReference type="PROSITE" id="PS50054">
    <property type="entry name" value="TYR_PHOSPHATASE_DUAL"/>
    <property type="match status" value="1"/>
</dbReference>
<dbReference type="VEuPathDB" id="GiardiaDB:QR46_0665"/>
<dbReference type="CDD" id="cd14498">
    <property type="entry name" value="DSP"/>
    <property type="match status" value="1"/>
</dbReference>
<dbReference type="PANTHER" id="PTHR45948:SF2">
    <property type="entry name" value="DUAL SPECIFICITY PROTEIN PHOSPHATASE"/>
    <property type="match status" value="1"/>
</dbReference>
<dbReference type="InterPro" id="IPR000340">
    <property type="entry name" value="Dual-sp_phosphatase_cat-dom"/>
</dbReference>
<dbReference type="PROSITE" id="PS50056">
    <property type="entry name" value="TYR_PHOSPHATASE_2"/>
    <property type="match status" value="1"/>
</dbReference>
<dbReference type="GO" id="GO:0004722">
    <property type="term" value="F:protein serine/threonine phosphatase activity"/>
    <property type="evidence" value="ECO:0007669"/>
    <property type="project" value="UniProtKB-EC"/>
</dbReference>
<evidence type="ECO:0000256" key="1">
    <source>
        <dbReference type="ARBA" id="ARBA00008601"/>
    </source>
</evidence>
<proteinExistence type="inferred from homology"/>
<dbReference type="Gene3D" id="3.90.190.10">
    <property type="entry name" value="Protein tyrosine phosphatase superfamily"/>
    <property type="match status" value="1"/>
</dbReference>
<comment type="catalytic activity">
    <reaction evidence="4">
        <text>O-phospho-L-seryl-[protein] + H2O = L-seryl-[protein] + phosphate</text>
        <dbReference type="Rhea" id="RHEA:20629"/>
        <dbReference type="Rhea" id="RHEA-COMP:9863"/>
        <dbReference type="Rhea" id="RHEA-COMP:11604"/>
        <dbReference type="ChEBI" id="CHEBI:15377"/>
        <dbReference type="ChEBI" id="CHEBI:29999"/>
        <dbReference type="ChEBI" id="CHEBI:43474"/>
        <dbReference type="ChEBI" id="CHEBI:83421"/>
        <dbReference type="EC" id="3.1.3.16"/>
    </reaction>
</comment>
<dbReference type="OrthoDB" id="10252009at2759"/>
<dbReference type="InterPro" id="IPR020422">
    <property type="entry name" value="TYR_PHOSPHATASE_DUAL_dom"/>
</dbReference>
<name>A0A132NZ65_GIAIN</name>
<feature type="domain" description="Tyrosine specific protein phosphatases" evidence="7">
    <location>
        <begin position="84"/>
        <end position="123"/>
    </location>
</feature>
<evidence type="ECO:0000259" key="6">
    <source>
        <dbReference type="PROSITE" id="PS50054"/>
    </source>
</evidence>
<dbReference type="GO" id="GO:0005829">
    <property type="term" value="C:cytosol"/>
    <property type="evidence" value="ECO:0007669"/>
    <property type="project" value="TreeGrafter"/>
</dbReference>
<evidence type="ECO:0000313" key="9">
    <source>
        <dbReference type="Proteomes" id="UP000070089"/>
    </source>
</evidence>
<comment type="caution">
    <text evidence="8">The sequence shown here is derived from an EMBL/GenBank/DDBJ whole genome shotgun (WGS) entry which is preliminary data.</text>
</comment>
<dbReference type="PROSITE" id="PS00383">
    <property type="entry name" value="TYR_PHOSPHATASE_1"/>
    <property type="match status" value="1"/>
</dbReference>
<dbReference type="Pfam" id="PF00782">
    <property type="entry name" value="DSPc"/>
    <property type="match status" value="1"/>
</dbReference>
<organism evidence="8 9">
    <name type="scientific">Giardia duodenalis assemblage B</name>
    <dbReference type="NCBI Taxonomy" id="1394984"/>
    <lineage>
        <taxon>Eukaryota</taxon>
        <taxon>Metamonada</taxon>
        <taxon>Diplomonadida</taxon>
        <taxon>Hexamitidae</taxon>
        <taxon>Giardiinae</taxon>
        <taxon>Giardia</taxon>
    </lineage>
</organism>
<dbReference type="SUPFAM" id="SSF52799">
    <property type="entry name" value="(Phosphotyrosine protein) phosphatases II"/>
    <property type="match status" value="1"/>
</dbReference>
<evidence type="ECO:0000256" key="4">
    <source>
        <dbReference type="ARBA" id="ARBA00047761"/>
    </source>
</evidence>
<comment type="catalytic activity">
    <reaction evidence="5">
        <text>O-phospho-L-threonyl-[protein] + H2O = L-threonyl-[protein] + phosphate</text>
        <dbReference type="Rhea" id="RHEA:47004"/>
        <dbReference type="Rhea" id="RHEA-COMP:11060"/>
        <dbReference type="Rhea" id="RHEA-COMP:11605"/>
        <dbReference type="ChEBI" id="CHEBI:15377"/>
        <dbReference type="ChEBI" id="CHEBI:30013"/>
        <dbReference type="ChEBI" id="CHEBI:43474"/>
        <dbReference type="ChEBI" id="CHEBI:61977"/>
        <dbReference type="EC" id="3.1.3.16"/>
    </reaction>
</comment>
<protein>
    <submittedName>
        <fullName evidence="8">Dual specificity phosphatase/ serine/threonine/protein-tyrosine-phosphatase</fullName>
    </submittedName>
</protein>
<dbReference type="InterPro" id="IPR029021">
    <property type="entry name" value="Prot-tyrosine_phosphatase-like"/>
</dbReference>
<evidence type="ECO:0000256" key="2">
    <source>
        <dbReference type="ARBA" id="ARBA00022801"/>
    </source>
</evidence>
<dbReference type="GO" id="GO:0004725">
    <property type="term" value="F:protein tyrosine phosphatase activity"/>
    <property type="evidence" value="ECO:0007669"/>
    <property type="project" value="TreeGrafter"/>
</dbReference>
<dbReference type="Proteomes" id="UP000070089">
    <property type="component" value="Unassembled WGS sequence"/>
</dbReference>
<accession>A0A132NZ65</accession>
<gene>
    <name evidence="8" type="ORF">QR46_0665</name>
</gene>
<evidence type="ECO:0000313" key="8">
    <source>
        <dbReference type="EMBL" id="KWX15343.1"/>
    </source>
</evidence>
<dbReference type="SMART" id="SM00195">
    <property type="entry name" value="DSPc"/>
    <property type="match status" value="1"/>
</dbReference>
<keyword evidence="3" id="KW-0904">Protein phosphatase</keyword>
<feature type="domain" description="Tyrosine-protein phosphatase" evidence="6">
    <location>
        <begin position="4"/>
        <end position="144"/>
    </location>
</feature>
<comment type="similarity">
    <text evidence="1">Belongs to the protein-tyrosine phosphatase family. Non-receptor class dual specificity subfamily.</text>
</comment>
<evidence type="ECO:0000256" key="5">
    <source>
        <dbReference type="ARBA" id="ARBA00048336"/>
    </source>
</evidence>
<evidence type="ECO:0000259" key="7">
    <source>
        <dbReference type="PROSITE" id="PS50056"/>
    </source>
</evidence>
<dbReference type="GO" id="GO:0007165">
    <property type="term" value="P:signal transduction"/>
    <property type="evidence" value="ECO:0007669"/>
    <property type="project" value="TreeGrafter"/>
</dbReference>
<reference evidence="8 9" key="1">
    <citation type="journal article" date="2015" name="Mol. Biochem. Parasitol.">
        <title>Identification of polymorphic genes for use in assemblage B genotyping assays through comparative genomics of multiple assemblage B Giardia duodenalis isolates.</title>
        <authorList>
            <person name="Wielinga C."/>
            <person name="Thompson R.C."/>
            <person name="Monis P."/>
            <person name="Ryan U."/>
        </authorList>
    </citation>
    <scope>NUCLEOTIDE SEQUENCE [LARGE SCALE GENOMIC DNA]</scope>
    <source>
        <strain evidence="8 9">BAH15c1</strain>
    </source>
</reference>
<evidence type="ECO:0000256" key="3">
    <source>
        <dbReference type="ARBA" id="ARBA00022912"/>
    </source>
</evidence>